<dbReference type="Gene3D" id="1.10.600.10">
    <property type="entry name" value="Farnesyl Diphosphate Synthase"/>
    <property type="match status" value="3"/>
</dbReference>
<comment type="caution">
    <text evidence="4">The sequence shown here is derived from an EMBL/GenBank/DDBJ whole genome shotgun (WGS) entry which is preliminary data.</text>
</comment>
<dbReference type="GO" id="GO:0046872">
    <property type="term" value="F:metal ion binding"/>
    <property type="evidence" value="ECO:0007669"/>
    <property type="project" value="UniProtKB-KW"/>
</dbReference>
<comment type="similarity">
    <text evidence="3">Belongs to the FPP/GGPP synthase family.</text>
</comment>
<name>A0A8J6LDF0_TENMO</name>
<evidence type="ECO:0000256" key="1">
    <source>
        <dbReference type="ARBA" id="ARBA00022723"/>
    </source>
</evidence>
<sequence>MDLVTTESCYSKDNDREEDEVLLQPYLQFTQISHVRAKYISSMFHCFNYWLKVPQEQLKQIINIFETQYNSFIMLDDIYDGLVARSGVPVMHSIYGLPHTLNSVNYATSNALEKLLDLGDPRIMSLYIEHGQKMHAGNGMEIYWRDNIICPTEKEYLEIAVPKTSSAFCFGIKVMQLFSDNSENLDKLVTTLGQLFQIWNDLVTLKSEKPAMADTSSDQIFYSNHADKKRDQILLQSIIHTAKMPDKNIWSSLMQALNYWFKIPNEKFEAISNIIKLWRVTNYVLIDVEENALLRDGAATANSLYGNSHAINSAYYGLFIILEKIHDLGKYDAVNLATENFLDFHKGKGMEFNWRDFLKCPTEEEYVKMAIRNILRRKVRNPEHFKYCRKLLEQVGSIEYTKQTLRNLRSEAEEEMKKFEENPCMIQLLDDIFSKLKM</sequence>
<protein>
    <recommendedName>
        <fullName evidence="6">Geranylgeranyl pyrophosphate synthase</fullName>
    </recommendedName>
</protein>
<keyword evidence="1" id="KW-0479">Metal-binding</keyword>
<dbReference type="CDD" id="cd00385">
    <property type="entry name" value="Isoprenoid_Biosyn_C1"/>
    <property type="match status" value="1"/>
</dbReference>
<dbReference type="PANTHER" id="PTHR12001">
    <property type="entry name" value="GERANYLGERANYL PYROPHOSPHATE SYNTHASE"/>
    <property type="match status" value="1"/>
</dbReference>
<dbReference type="EMBL" id="JABDTM020021219">
    <property type="protein sequence ID" value="KAH0816620.1"/>
    <property type="molecule type" value="Genomic_DNA"/>
</dbReference>
<dbReference type="InterPro" id="IPR000092">
    <property type="entry name" value="Polyprenyl_synt"/>
</dbReference>
<keyword evidence="5" id="KW-1185">Reference proteome</keyword>
<organism evidence="4 5">
    <name type="scientific">Tenebrio molitor</name>
    <name type="common">Yellow mealworm beetle</name>
    <dbReference type="NCBI Taxonomy" id="7067"/>
    <lineage>
        <taxon>Eukaryota</taxon>
        <taxon>Metazoa</taxon>
        <taxon>Ecdysozoa</taxon>
        <taxon>Arthropoda</taxon>
        <taxon>Hexapoda</taxon>
        <taxon>Insecta</taxon>
        <taxon>Pterygota</taxon>
        <taxon>Neoptera</taxon>
        <taxon>Endopterygota</taxon>
        <taxon>Coleoptera</taxon>
        <taxon>Polyphaga</taxon>
        <taxon>Cucujiformia</taxon>
        <taxon>Tenebrionidae</taxon>
        <taxon>Tenebrio</taxon>
    </lineage>
</organism>
<dbReference type="Proteomes" id="UP000719412">
    <property type="component" value="Unassembled WGS sequence"/>
</dbReference>
<reference evidence="4" key="1">
    <citation type="journal article" date="2020" name="J Insects Food Feed">
        <title>The yellow mealworm (Tenebrio molitor) genome: a resource for the emerging insects as food and feed industry.</title>
        <authorList>
            <person name="Eriksson T."/>
            <person name="Andere A."/>
            <person name="Kelstrup H."/>
            <person name="Emery V."/>
            <person name="Picard C."/>
        </authorList>
    </citation>
    <scope>NUCLEOTIDE SEQUENCE</scope>
    <source>
        <strain evidence="4">Stoneville</strain>
        <tissue evidence="4">Whole head</tissue>
    </source>
</reference>
<evidence type="ECO:0000313" key="5">
    <source>
        <dbReference type="Proteomes" id="UP000719412"/>
    </source>
</evidence>
<evidence type="ECO:0008006" key="6">
    <source>
        <dbReference type="Google" id="ProtNLM"/>
    </source>
</evidence>
<proteinExistence type="inferred from homology"/>
<evidence type="ECO:0000313" key="4">
    <source>
        <dbReference type="EMBL" id="KAH0816620.1"/>
    </source>
</evidence>
<keyword evidence="3" id="KW-0808">Transferase</keyword>
<evidence type="ECO:0000256" key="2">
    <source>
        <dbReference type="ARBA" id="ARBA00022842"/>
    </source>
</evidence>
<dbReference type="AlphaFoldDB" id="A0A8J6LDF0"/>
<dbReference type="GO" id="GO:0008299">
    <property type="term" value="P:isoprenoid biosynthetic process"/>
    <property type="evidence" value="ECO:0007669"/>
    <property type="project" value="InterPro"/>
</dbReference>
<dbReference type="Pfam" id="PF00348">
    <property type="entry name" value="polyprenyl_synt"/>
    <property type="match status" value="2"/>
</dbReference>
<accession>A0A8J6LDF0</accession>
<dbReference type="InterPro" id="IPR008949">
    <property type="entry name" value="Isoprenoid_synthase_dom_sf"/>
</dbReference>
<reference evidence="4" key="2">
    <citation type="submission" date="2021-08" db="EMBL/GenBank/DDBJ databases">
        <authorList>
            <person name="Eriksson T."/>
        </authorList>
    </citation>
    <scope>NUCLEOTIDE SEQUENCE</scope>
    <source>
        <strain evidence="4">Stoneville</strain>
        <tissue evidence="4">Whole head</tissue>
    </source>
</reference>
<dbReference type="PANTHER" id="PTHR12001:SF44">
    <property type="entry name" value="GERANYLGERANYL PYROPHOSPHATE SYNTHASE"/>
    <property type="match status" value="1"/>
</dbReference>
<evidence type="ECO:0000256" key="3">
    <source>
        <dbReference type="RuleBase" id="RU004466"/>
    </source>
</evidence>
<dbReference type="GO" id="GO:0004659">
    <property type="term" value="F:prenyltransferase activity"/>
    <property type="evidence" value="ECO:0007669"/>
    <property type="project" value="InterPro"/>
</dbReference>
<dbReference type="SUPFAM" id="SSF48576">
    <property type="entry name" value="Terpenoid synthases"/>
    <property type="match status" value="2"/>
</dbReference>
<dbReference type="GO" id="GO:0042811">
    <property type="term" value="P:pheromone biosynthetic process"/>
    <property type="evidence" value="ECO:0007669"/>
    <property type="project" value="UniProtKB-ARBA"/>
</dbReference>
<gene>
    <name evidence="4" type="ORF">GEV33_006170</name>
</gene>
<keyword evidence="2" id="KW-0460">Magnesium</keyword>